<keyword evidence="1" id="KW-1133">Transmembrane helix</keyword>
<reference evidence="2 3" key="1">
    <citation type="journal article" date="2015" name="Genome Announc.">
        <title>Genomes of Geoalkalibacter ferrihydriticus Z-0531T and Geoalkalibacter subterraneus Red1T, Two Haloalkaliphilic Metal-Reducing Deltaproteobacteria.</title>
        <authorList>
            <person name="Badalamenti J.P."/>
            <person name="Krajmalnik-Brown R."/>
            <person name="Torres C.I."/>
            <person name="Bond D.R."/>
        </authorList>
    </citation>
    <scope>NUCLEOTIDE SEQUENCE [LARGE SCALE GENOMIC DNA]</scope>
    <source>
        <strain evidence="2 3">Red1</strain>
    </source>
</reference>
<dbReference type="GO" id="GO:0043190">
    <property type="term" value="C:ATP-binding cassette (ABC) transporter complex"/>
    <property type="evidence" value="ECO:0007669"/>
    <property type="project" value="InterPro"/>
</dbReference>
<proteinExistence type="predicted"/>
<dbReference type="EMBL" id="CP010311">
    <property type="protein sequence ID" value="AJF07829.1"/>
    <property type="molecule type" value="Genomic_DNA"/>
</dbReference>
<dbReference type="Proteomes" id="UP000035036">
    <property type="component" value="Chromosome"/>
</dbReference>
<dbReference type="PANTHER" id="PTHR30188:SF3">
    <property type="entry name" value="ABC TRANSPORTER PERMEASE"/>
    <property type="match status" value="1"/>
</dbReference>
<dbReference type="HOGENOM" id="CLU_045686_0_2_7"/>
<dbReference type="GO" id="GO:0005548">
    <property type="term" value="F:phospholipid transporter activity"/>
    <property type="evidence" value="ECO:0007669"/>
    <property type="project" value="TreeGrafter"/>
</dbReference>
<feature type="transmembrane region" description="Helical" evidence="1">
    <location>
        <begin position="198"/>
        <end position="222"/>
    </location>
</feature>
<dbReference type="InterPro" id="IPR030802">
    <property type="entry name" value="Permease_MalE"/>
</dbReference>
<evidence type="ECO:0000313" key="3">
    <source>
        <dbReference type="Proteomes" id="UP000035036"/>
    </source>
</evidence>
<feature type="transmembrane region" description="Helical" evidence="1">
    <location>
        <begin position="270"/>
        <end position="291"/>
    </location>
</feature>
<feature type="transmembrane region" description="Helical" evidence="1">
    <location>
        <begin position="167"/>
        <end position="186"/>
    </location>
</feature>
<dbReference type="PANTHER" id="PTHR30188">
    <property type="entry name" value="ABC TRANSPORTER PERMEASE PROTEIN-RELATED"/>
    <property type="match status" value="1"/>
</dbReference>
<evidence type="ECO:0008006" key="4">
    <source>
        <dbReference type="Google" id="ProtNLM"/>
    </source>
</evidence>
<feature type="transmembrane region" description="Helical" evidence="1">
    <location>
        <begin position="346"/>
        <end position="373"/>
    </location>
</feature>
<accession>A0A0B5FT41</accession>
<dbReference type="Pfam" id="PF02405">
    <property type="entry name" value="MlaE"/>
    <property type="match status" value="1"/>
</dbReference>
<dbReference type="AlphaFoldDB" id="A0A0B5FT41"/>
<keyword evidence="1" id="KW-0812">Transmembrane</keyword>
<evidence type="ECO:0000313" key="2">
    <source>
        <dbReference type="EMBL" id="AJF07829.1"/>
    </source>
</evidence>
<sequence>MAEVEDYFSRLEDGTIALRLYGDWSAGRIPVSLWEVEEQLTVAQVSRLVFETTELQSWDSGLLTFLLKLKSLCARLDIEFHEDNLPPGARRLLAMAADRPARSQQAGRKPPPLLERVADRAISAWRTAMEMLAFLGEATVAFARLLSGRARFRMVDLWEIMRECGAGALPIVSLISLLVGMIFAFVGAVQLSMFGAEIYVASLVGISIVRVMGAIMTGIIMAGRTGAAFAARIGTMQVNEEIDALSTLGISPIEFLVLPRIIALTLMMPLLCLYADLMGILGGLLVGVTMLDLNVMEYLEMTKNTVRLKDFWVGLFHSAVFGVLVALSGCLRGIQCGRSASAVGDAATSAVVTSIVNIIVATAVITVICNILGI</sequence>
<dbReference type="STRING" id="483547.GSUB_00165"/>
<organism evidence="2 3">
    <name type="scientific">Geoalkalibacter subterraneus</name>
    <dbReference type="NCBI Taxonomy" id="483547"/>
    <lineage>
        <taxon>Bacteria</taxon>
        <taxon>Pseudomonadati</taxon>
        <taxon>Thermodesulfobacteriota</taxon>
        <taxon>Desulfuromonadia</taxon>
        <taxon>Desulfuromonadales</taxon>
        <taxon>Geoalkalibacteraceae</taxon>
        <taxon>Geoalkalibacter</taxon>
    </lineage>
</organism>
<feature type="transmembrane region" description="Helical" evidence="1">
    <location>
        <begin position="124"/>
        <end position="146"/>
    </location>
</feature>
<evidence type="ECO:0000256" key="1">
    <source>
        <dbReference type="SAM" id="Phobius"/>
    </source>
</evidence>
<protein>
    <recommendedName>
        <fullName evidence="4">ABC transporter permease</fullName>
    </recommendedName>
</protein>
<keyword evidence="1" id="KW-0472">Membrane</keyword>
<name>A0A0B5FT41_9BACT</name>
<feature type="transmembrane region" description="Helical" evidence="1">
    <location>
        <begin position="311"/>
        <end position="334"/>
    </location>
</feature>
<keyword evidence="3" id="KW-1185">Reference proteome</keyword>
<gene>
    <name evidence="2" type="ORF">GSUB_00165</name>
</gene>
<dbReference type="KEGG" id="gsb:GSUB_00165"/>